<dbReference type="Proteomes" id="UP000029499">
    <property type="component" value="Chromosome"/>
</dbReference>
<dbReference type="AlphaFoldDB" id="A0A089YWG1"/>
<gene>
    <name evidence="1" type="ORF">LT40_15650</name>
</gene>
<organism evidence="1 2">
    <name type="scientific">Pseudomonas rhizosphaerae</name>
    <dbReference type="NCBI Taxonomy" id="216142"/>
    <lineage>
        <taxon>Bacteria</taxon>
        <taxon>Pseudomonadati</taxon>
        <taxon>Pseudomonadota</taxon>
        <taxon>Gammaproteobacteria</taxon>
        <taxon>Pseudomonadales</taxon>
        <taxon>Pseudomonadaceae</taxon>
        <taxon>Pseudomonas</taxon>
    </lineage>
</organism>
<name>A0A089YWG1_9PSED</name>
<proteinExistence type="predicted"/>
<sequence length="102" mass="11309">MKKIFALTILVLPLAETSADTNTGIQIHTCESLYATPSNLPSDVNPDWGGICSDEHAEERGFTCSDHMMGRFNILPDFQNDPNWIAQAIFDHCVTQQDKTAP</sequence>
<evidence type="ECO:0000313" key="2">
    <source>
        <dbReference type="Proteomes" id="UP000029499"/>
    </source>
</evidence>
<dbReference type="KEGG" id="prh:LT40_15650"/>
<dbReference type="OrthoDB" id="5574481at2"/>
<reference evidence="1 2" key="1">
    <citation type="journal article" date="2015" name="J. Biotechnol.">
        <title>Complete genome sequence of Pseudomonas rhizosphaerae IH5T (=DSM 16299T), a phosphate-solubilizing rhizobacterium for bacterial biofertilizer.</title>
        <authorList>
            <person name="Kwak Y."/>
            <person name="Jung B.K."/>
            <person name="Shin J.H."/>
        </authorList>
    </citation>
    <scope>NUCLEOTIDE SEQUENCE [LARGE SCALE GENOMIC DNA]</scope>
    <source>
        <strain evidence="1">DSM 16299</strain>
    </source>
</reference>
<accession>A0A089YWG1</accession>
<keyword evidence="2" id="KW-1185">Reference proteome</keyword>
<dbReference type="EMBL" id="CP009533">
    <property type="protein sequence ID" value="AIS18742.1"/>
    <property type="molecule type" value="Genomic_DNA"/>
</dbReference>
<dbReference type="HOGENOM" id="CLU_2275041_0_0_6"/>
<dbReference type="RefSeq" id="WP_043191823.1">
    <property type="nucleotide sequence ID" value="NZ_CP009533.1"/>
</dbReference>
<evidence type="ECO:0000313" key="1">
    <source>
        <dbReference type="EMBL" id="AIS18742.1"/>
    </source>
</evidence>
<protein>
    <submittedName>
        <fullName evidence="1">Uncharacterized protein</fullName>
    </submittedName>
</protein>